<accession>A0A0A9MZ91</accession>
<sequence>MPPRQRPP</sequence>
<organism evidence="1">
    <name type="scientific">Arundo donax</name>
    <name type="common">Giant reed</name>
    <name type="synonym">Donax arundinaceus</name>
    <dbReference type="NCBI Taxonomy" id="35708"/>
    <lineage>
        <taxon>Eukaryota</taxon>
        <taxon>Viridiplantae</taxon>
        <taxon>Streptophyta</taxon>
        <taxon>Embryophyta</taxon>
        <taxon>Tracheophyta</taxon>
        <taxon>Spermatophyta</taxon>
        <taxon>Magnoliopsida</taxon>
        <taxon>Liliopsida</taxon>
        <taxon>Poales</taxon>
        <taxon>Poaceae</taxon>
        <taxon>PACMAD clade</taxon>
        <taxon>Arundinoideae</taxon>
        <taxon>Arundineae</taxon>
        <taxon>Arundo</taxon>
    </lineage>
</organism>
<protein>
    <submittedName>
        <fullName evidence="1">Uncharacterized protein</fullName>
    </submittedName>
</protein>
<name>A0A0A9MZ91_ARUDO</name>
<proteinExistence type="predicted"/>
<dbReference type="EMBL" id="GBRH01173040">
    <property type="protein sequence ID" value="JAE24856.1"/>
    <property type="molecule type" value="Transcribed_RNA"/>
</dbReference>
<reference evidence="1" key="1">
    <citation type="submission" date="2014-09" db="EMBL/GenBank/DDBJ databases">
        <authorList>
            <person name="Magalhaes I.L.F."/>
            <person name="Oliveira U."/>
            <person name="Santos F.R."/>
            <person name="Vidigal T.H.D.A."/>
            <person name="Brescovit A.D."/>
            <person name="Santos A.J."/>
        </authorList>
    </citation>
    <scope>NUCLEOTIDE SEQUENCE</scope>
    <source>
        <tissue evidence="1">Shoot tissue taken approximately 20 cm above the soil surface</tissue>
    </source>
</reference>
<reference evidence="1" key="2">
    <citation type="journal article" date="2015" name="Data Brief">
        <title>Shoot transcriptome of the giant reed, Arundo donax.</title>
        <authorList>
            <person name="Barrero R.A."/>
            <person name="Guerrero F.D."/>
            <person name="Moolhuijzen P."/>
            <person name="Goolsby J.A."/>
            <person name="Tidwell J."/>
            <person name="Bellgard S.E."/>
            <person name="Bellgard M.I."/>
        </authorList>
    </citation>
    <scope>NUCLEOTIDE SEQUENCE</scope>
    <source>
        <tissue evidence="1">Shoot tissue taken approximately 20 cm above the soil surface</tissue>
    </source>
</reference>
<evidence type="ECO:0000313" key="1">
    <source>
        <dbReference type="EMBL" id="JAE24856.1"/>
    </source>
</evidence>